<feature type="transmembrane region" description="Helical" evidence="1">
    <location>
        <begin position="192"/>
        <end position="210"/>
    </location>
</feature>
<sequence length="316" mass="33604">MNGTLWLAWRQQRLPALAGLLLVAACAVWAAIRHAELADIVGGHDLTACKGWNGTCPVDVEVAIFDHTPGIRALGTLAVLLPAAIGMFWGAPLVGREIERGTVKLALTQGAGARSWFAARFGLAALCATFLSAAVAALLAWWWEPIANMQDGVYWFDPYILSGTGPAAVAGALFALAAGTAIGLLVRRTLPAMGLTAAAVLATTAFLTFFRRDWVAPVDRITPGMTPKRLIGSGWSAGYRYLTPDGVQHPLENCALSGEELRVCMAGHGYTGRVHKVYPSSDFWTFQAIDTAVYLGLAAALVALTAVLLHRRRGLV</sequence>
<evidence type="ECO:0000313" key="3">
    <source>
        <dbReference type="Proteomes" id="UP000252004"/>
    </source>
</evidence>
<keyword evidence="1" id="KW-1133">Transmembrane helix</keyword>
<dbReference type="AlphaFoldDB" id="A0A344U2H8"/>
<organism evidence="2 3">
    <name type="scientific">Streptomyces globosus</name>
    <dbReference type="NCBI Taxonomy" id="68209"/>
    <lineage>
        <taxon>Bacteria</taxon>
        <taxon>Bacillati</taxon>
        <taxon>Actinomycetota</taxon>
        <taxon>Actinomycetes</taxon>
        <taxon>Kitasatosporales</taxon>
        <taxon>Streptomycetaceae</taxon>
        <taxon>Streptomyces</taxon>
    </lineage>
</organism>
<feature type="transmembrane region" description="Helical" evidence="1">
    <location>
        <begin position="291"/>
        <end position="309"/>
    </location>
</feature>
<feature type="transmembrane region" description="Helical" evidence="1">
    <location>
        <begin position="73"/>
        <end position="95"/>
    </location>
</feature>
<gene>
    <name evidence="2" type="ORF">C0216_18050</name>
</gene>
<name>A0A344U2H8_9ACTN</name>
<accession>A0A344U2H8</accession>
<evidence type="ECO:0000313" key="2">
    <source>
        <dbReference type="EMBL" id="AXE25099.1"/>
    </source>
</evidence>
<dbReference type="KEGG" id="sgz:C0216_18050"/>
<keyword evidence="1" id="KW-0812">Transmembrane</keyword>
<proteinExistence type="predicted"/>
<dbReference type="RefSeq" id="WP_114056287.1">
    <property type="nucleotide sequence ID" value="NZ_CP030862.1"/>
</dbReference>
<dbReference type="Proteomes" id="UP000252004">
    <property type="component" value="Chromosome"/>
</dbReference>
<reference evidence="2 3" key="1">
    <citation type="submission" date="2018-01" db="EMBL/GenBank/DDBJ databases">
        <title>Draft genome Sequence of streptomyces globosus LZH-48.</title>
        <authorList>
            <person name="Ran K."/>
            <person name="Li Z."/>
            <person name="Wei S."/>
            <person name="Dong R."/>
        </authorList>
    </citation>
    <scope>NUCLEOTIDE SEQUENCE [LARGE SCALE GENOMIC DNA]</scope>
    <source>
        <strain evidence="2 3">LZH-48</strain>
    </source>
</reference>
<dbReference type="EMBL" id="CP030862">
    <property type="protein sequence ID" value="AXE25099.1"/>
    <property type="molecule type" value="Genomic_DNA"/>
</dbReference>
<protein>
    <submittedName>
        <fullName evidence="2">Transporter</fullName>
    </submittedName>
</protein>
<evidence type="ECO:0000256" key="1">
    <source>
        <dbReference type="SAM" id="Phobius"/>
    </source>
</evidence>
<keyword evidence="3" id="KW-1185">Reference proteome</keyword>
<keyword evidence="1" id="KW-0472">Membrane</keyword>
<feature type="transmembrane region" description="Helical" evidence="1">
    <location>
        <begin position="116"/>
        <end position="143"/>
    </location>
</feature>
<dbReference type="OrthoDB" id="3579673at2"/>
<feature type="transmembrane region" description="Helical" evidence="1">
    <location>
        <begin position="163"/>
        <end position="185"/>
    </location>
</feature>